<dbReference type="EMBL" id="FOBO01000012">
    <property type="protein sequence ID" value="SEN12691.1"/>
    <property type="molecule type" value="Genomic_DNA"/>
</dbReference>
<organism evidence="10 12">
    <name type="scientific">Roseovarius tolerans</name>
    <dbReference type="NCBI Taxonomy" id="74031"/>
    <lineage>
        <taxon>Bacteria</taxon>
        <taxon>Pseudomonadati</taxon>
        <taxon>Pseudomonadota</taxon>
        <taxon>Alphaproteobacteria</taxon>
        <taxon>Rhodobacterales</taxon>
        <taxon>Roseobacteraceae</taxon>
        <taxon>Roseovarius</taxon>
    </lineage>
</organism>
<dbReference type="Pfam" id="PF25539">
    <property type="entry name" value="Bestrophin_2"/>
    <property type="match status" value="1"/>
</dbReference>
<evidence type="ECO:0000256" key="8">
    <source>
        <dbReference type="ARBA" id="ARBA00034708"/>
    </source>
</evidence>
<protein>
    <submittedName>
        <fullName evidence="10">Bestrophin, RFP-TM, chloride channel</fullName>
    </submittedName>
    <submittedName>
        <fullName evidence="11">Putative membrane protein</fullName>
    </submittedName>
</protein>
<evidence type="ECO:0000256" key="9">
    <source>
        <dbReference type="SAM" id="Phobius"/>
    </source>
</evidence>
<evidence type="ECO:0000256" key="3">
    <source>
        <dbReference type="ARBA" id="ARBA00022475"/>
    </source>
</evidence>
<sequence>MILRDKPGTLQLLFAVRGSVLPQILPRIVGVTVIAVLMVAVDRHVVTLTHTSTAPFAVFGIALSLFLGFRNNAAYDRWWEARKLWGQLVADLRALAREMTLFMDDAARRDRMLRLTLAFIHLHRAQLRKLGPSKAAQMWCDDDFSQAAHPPCAALDRITEEIAAGHKAGQIDGFGLKALSERMGQIALAQAGCERIAATPLPYVYSLLVFRTTYLYCLLVPLALLDVAGWMTPAFVAVIAYVFFGLAEVTEELAHPFGETVNGLPLDAMCRTIEISLAPHLGQTPPAPLQAKNYYLS</sequence>
<gene>
    <name evidence="10" type="ORF">ROTO_14670</name>
    <name evidence="11" type="ORF">SAMN04488077_11277</name>
</gene>
<keyword evidence="7 9" id="KW-0472">Membrane</keyword>
<reference evidence="12" key="1">
    <citation type="submission" date="2015-07" db="EMBL/GenBank/DDBJ databases">
        <title>Draft Genome Sequence of Roseovarius tolerans EL-164, a producer of N-Acylated Alanine Methyl Esters (NAMEs).</title>
        <authorList>
            <person name="Voget S."/>
            <person name="Bruns H."/>
            <person name="Wagner-Doebler I."/>
            <person name="Schulz S."/>
            <person name="Daniel R."/>
        </authorList>
    </citation>
    <scope>NUCLEOTIDE SEQUENCE [LARGE SCALE GENOMIC DNA]</scope>
    <source>
        <strain evidence="12">EL-164</strain>
    </source>
</reference>
<evidence type="ECO:0000313" key="10">
    <source>
        <dbReference type="EMBL" id="KNX41999.1"/>
    </source>
</evidence>
<dbReference type="PATRIC" id="fig|74031.6.peg.1498"/>
<dbReference type="OrthoDB" id="445589at2"/>
<feature type="transmembrane region" description="Helical" evidence="9">
    <location>
        <begin position="203"/>
        <end position="224"/>
    </location>
</feature>
<dbReference type="Proteomes" id="UP000182160">
    <property type="component" value="Unassembled WGS sequence"/>
</dbReference>
<dbReference type="EMBL" id="LGVV01000014">
    <property type="protein sequence ID" value="KNX41999.1"/>
    <property type="molecule type" value="Genomic_DNA"/>
</dbReference>
<evidence type="ECO:0000256" key="4">
    <source>
        <dbReference type="ARBA" id="ARBA00022692"/>
    </source>
</evidence>
<evidence type="ECO:0000313" key="13">
    <source>
        <dbReference type="Proteomes" id="UP000182160"/>
    </source>
</evidence>
<dbReference type="InterPro" id="IPR044669">
    <property type="entry name" value="YneE/VCCN1/2-like"/>
</dbReference>
<keyword evidence="3" id="KW-1003">Cell membrane</keyword>
<dbReference type="PANTHER" id="PTHR33281">
    <property type="entry name" value="UPF0187 PROTEIN YNEE"/>
    <property type="match status" value="1"/>
</dbReference>
<evidence type="ECO:0000313" key="11">
    <source>
        <dbReference type="EMBL" id="SEN12691.1"/>
    </source>
</evidence>
<evidence type="ECO:0000313" key="12">
    <source>
        <dbReference type="Proteomes" id="UP000037046"/>
    </source>
</evidence>
<keyword evidence="2" id="KW-0813">Transport</keyword>
<keyword evidence="4 9" id="KW-0812">Transmembrane</keyword>
<keyword evidence="12" id="KW-1185">Reference proteome</keyword>
<reference evidence="10" key="2">
    <citation type="submission" date="2015-07" db="EMBL/GenBank/DDBJ databases">
        <title>MeaNS - Measles Nucleotide Surveillance Program.</title>
        <authorList>
            <person name="Tran T."/>
            <person name="Druce J."/>
        </authorList>
    </citation>
    <scope>NUCLEOTIDE SEQUENCE</scope>
    <source>
        <strain evidence="10">EL-164</strain>
    </source>
</reference>
<evidence type="ECO:0000256" key="5">
    <source>
        <dbReference type="ARBA" id="ARBA00022989"/>
    </source>
</evidence>
<comment type="similarity">
    <text evidence="8">Belongs to the anion channel-forming bestrophin (TC 1.A.46) family.</text>
</comment>
<evidence type="ECO:0000256" key="1">
    <source>
        <dbReference type="ARBA" id="ARBA00004651"/>
    </source>
</evidence>
<evidence type="ECO:0000256" key="2">
    <source>
        <dbReference type="ARBA" id="ARBA00022448"/>
    </source>
</evidence>
<dbReference type="GO" id="GO:0005254">
    <property type="term" value="F:chloride channel activity"/>
    <property type="evidence" value="ECO:0007669"/>
    <property type="project" value="InterPro"/>
</dbReference>
<comment type="subcellular location">
    <subcellularLocation>
        <location evidence="1">Cell membrane</location>
        <topology evidence="1">Multi-pass membrane protein</topology>
    </subcellularLocation>
</comment>
<evidence type="ECO:0000256" key="7">
    <source>
        <dbReference type="ARBA" id="ARBA00023136"/>
    </source>
</evidence>
<feature type="transmembrane region" description="Helical" evidence="9">
    <location>
        <begin position="230"/>
        <end position="247"/>
    </location>
</feature>
<keyword evidence="5 9" id="KW-1133">Transmembrane helix</keyword>
<dbReference type="Proteomes" id="UP000037046">
    <property type="component" value="Unassembled WGS sequence"/>
</dbReference>
<name>A0A0L6CW57_9RHOB</name>
<feature type="transmembrane region" description="Helical" evidence="9">
    <location>
        <begin position="20"/>
        <end position="41"/>
    </location>
</feature>
<accession>A0A0L6CW57</accession>
<dbReference type="GO" id="GO:0005886">
    <property type="term" value="C:plasma membrane"/>
    <property type="evidence" value="ECO:0007669"/>
    <property type="project" value="UniProtKB-SubCell"/>
</dbReference>
<feature type="transmembrane region" description="Helical" evidence="9">
    <location>
        <begin position="53"/>
        <end position="69"/>
    </location>
</feature>
<dbReference type="RefSeq" id="WP_050662371.1">
    <property type="nucleotide sequence ID" value="NZ_CP118494.1"/>
</dbReference>
<keyword evidence="6" id="KW-0406">Ion transport</keyword>
<proteinExistence type="inferred from homology"/>
<evidence type="ECO:0000256" key="6">
    <source>
        <dbReference type="ARBA" id="ARBA00023065"/>
    </source>
</evidence>
<dbReference type="STRING" id="74031.SAMN04488077_11277"/>
<reference evidence="11 13" key="3">
    <citation type="submission" date="2016-10" db="EMBL/GenBank/DDBJ databases">
        <authorList>
            <person name="de Groot N.N."/>
        </authorList>
    </citation>
    <scope>NUCLEOTIDE SEQUENCE [LARGE SCALE GENOMIC DNA]</scope>
    <source>
        <strain evidence="11 13">DSM 11457</strain>
    </source>
</reference>
<dbReference type="AlphaFoldDB" id="A0A0L6CW57"/>
<dbReference type="PANTHER" id="PTHR33281:SF19">
    <property type="entry name" value="VOLTAGE-DEPENDENT ANION CHANNEL-FORMING PROTEIN YNEE"/>
    <property type="match status" value="1"/>
</dbReference>